<dbReference type="InterPro" id="IPR001296">
    <property type="entry name" value="Glyco_trans_1"/>
</dbReference>
<dbReference type="Gene3D" id="3.40.50.2000">
    <property type="entry name" value="Glycogen Phosphorylase B"/>
    <property type="match status" value="2"/>
</dbReference>
<dbReference type="PANTHER" id="PTHR12526">
    <property type="entry name" value="GLYCOSYLTRANSFERASE"/>
    <property type="match status" value="1"/>
</dbReference>
<feature type="non-terminal residue" evidence="2">
    <location>
        <position position="1"/>
    </location>
</feature>
<dbReference type="SUPFAM" id="SSF53756">
    <property type="entry name" value="UDP-Glycosyltransferase/glycogen phosphorylase"/>
    <property type="match status" value="1"/>
</dbReference>
<dbReference type="Pfam" id="PF00534">
    <property type="entry name" value="Glycos_transf_1"/>
    <property type="match status" value="1"/>
</dbReference>
<reference evidence="2" key="1">
    <citation type="submission" date="2018-05" db="EMBL/GenBank/DDBJ databases">
        <authorList>
            <person name="Lanie J.A."/>
            <person name="Ng W.-L."/>
            <person name="Kazmierczak K.M."/>
            <person name="Andrzejewski T.M."/>
            <person name="Davidsen T.M."/>
            <person name="Wayne K.J."/>
            <person name="Tettelin H."/>
            <person name="Glass J.I."/>
            <person name="Rusch D."/>
            <person name="Podicherti R."/>
            <person name="Tsui H.-C.T."/>
            <person name="Winkler M.E."/>
        </authorList>
    </citation>
    <scope>NUCLEOTIDE SEQUENCE</scope>
</reference>
<evidence type="ECO:0000313" key="2">
    <source>
        <dbReference type="EMBL" id="SVB21702.1"/>
    </source>
</evidence>
<sequence>SKIQPIHFFLVIMKNLWRVKHYDVIWASQWPMSHLLPISLTCHYKGISLVIDWFEVWGDLWVKYSKSVGWIGLVLEKILLRYTTYVAELITDSRVEQERIRRVSRKEKGIYFLPNGIPKDEIGGLPKVDSWRFEIVCLGRLKNHKGVDLLLRAIATLRDKHHWRSSLAVIGDGPERENLIVLSKRLGISDQVTFFGLIPDNREVYAIMKECCLCVVPTIGGGAGNVTLNEAYGCGLPVLGFQTPDGMDPDLIDHGNTGLWIQPVTPEALADGLFSILSNEKMLEKMRDSVVKKAEEFDWNLIARDYERIMLREY</sequence>
<dbReference type="CDD" id="cd03801">
    <property type="entry name" value="GT4_PimA-like"/>
    <property type="match status" value="1"/>
</dbReference>
<organism evidence="2">
    <name type="scientific">marine metagenome</name>
    <dbReference type="NCBI Taxonomy" id="408172"/>
    <lineage>
        <taxon>unclassified sequences</taxon>
        <taxon>metagenomes</taxon>
        <taxon>ecological metagenomes</taxon>
    </lineage>
</organism>
<dbReference type="EMBL" id="UINC01033046">
    <property type="protein sequence ID" value="SVB21702.1"/>
    <property type="molecule type" value="Genomic_DNA"/>
</dbReference>
<dbReference type="GO" id="GO:0016757">
    <property type="term" value="F:glycosyltransferase activity"/>
    <property type="evidence" value="ECO:0007669"/>
    <property type="project" value="InterPro"/>
</dbReference>
<accession>A0A382C7D4</accession>
<gene>
    <name evidence="2" type="ORF">METZ01_LOCUS174556</name>
</gene>
<dbReference type="AlphaFoldDB" id="A0A382C7D4"/>
<proteinExistence type="predicted"/>
<evidence type="ECO:0000259" key="1">
    <source>
        <dbReference type="Pfam" id="PF00534"/>
    </source>
</evidence>
<protein>
    <recommendedName>
        <fullName evidence="1">Glycosyl transferase family 1 domain-containing protein</fullName>
    </recommendedName>
</protein>
<feature type="domain" description="Glycosyl transferase family 1" evidence="1">
    <location>
        <begin position="133"/>
        <end position="288"/>
    </location>
</feature>
<name>A0A382C7D4_9ZZZZ</name>